<dbReference type="GO" id="GO:0006911">
    <property type="term" value="P:phagocytosis, engulfment"/>
    <property type="evidence" value="ECO:0007669"/>
    <property type="project" value="TreeGrafter"/>
</dbReference>
<comment type="subcellular location">
    <subcellularLocation>
        <location evidence="1">Cytoplasm</location>
    </subcellularLocation>
</comment>
<proteinExistence type="predicted"/>
<dbReference type="Ensembl" id="ENSBJAT00000002569.1">
    <property type="protein sequence ID" value="ENSBJAP00000002499.1"/>
    <property type="gene ID" value="ENSBJAG00000001811.1"/>
</dbReference>
<dbReference type="PANTHER" id="PTHR46514:SF1">
    <property type="entry name" value="BRIDGING INTEGRATOR 2"/>
    <property type="match status" value="1"/>
</dbReference>
<evidence type="ECO:0000256" key="2">
    <source>
        <dbReference type="ARBA" id="ARBA00022490"/>
    </source>
</evidence>
<dbReference type="Proteomes" id="UP000694555">
    <property type="component" value="Unplaced"/>
</dbReference>
<dbReference type="InterPro" id="IPR003005">
    <property type="entry name" value="Amphiphysin"/>
</dbReference>
<dbReference type="SMART" id="SM00721">
    <property type="entry name" value="BAR"/>
    <property type="match status" value="1"/>
</dbReference>
<feature type="coiled-coil region" evidence="4">
    <location>
        <begin position="158"/>
        <end position="192"/>
    </location>
</feature>
<dbReference type="PRINTS" id="PR01251">
    <property type="entry name" value="AMPHIPHYSIN"/>
</dbReference>
<evidence type="ECO:0000313" key="8">
    <source>
        <dbReference type="Proteomes" id="UP000694555"/>
    </source>
</evidence>
<dbReference type="PANTHER" id="PTHR46514">
    <property type="entry name" value="AMPHIPHYSIN"/>
    <property type="match status" value="1"/>
</dbReference>
<evidence type="ECO:0000256" key="1">
    <source>
        <dbReference type="ARBA" id="ARBA00004496"/>
    </source>
</evidence>
<sequence length="275" mass="31348">AGFSKSGIFPPKFFPHLRLSPSQVLQKLGKTVETKDEQFEQSAYNFQLQQVAPGSRERGDRDTPTPSLGPAASRVMHESSRKVAETLQEIYSTDWDGHEELKSIAASNDLLWDDYEAKLADQALRLMENYLAQFGDFKERIAKRGRKLVDYDSARHHLEALQSAKKKDEAKIAKAEEEFNKAQAVFEDLNRDLREELPVLYGSRIACYVTIFQNISNLRDVFYKEMSKVGGQGSTPKRLSLCPPQQSRSHPWVLRLHRCQSPASSPRCFLFNLII</sequence>
<evidence type="ECO:0000256" key="5">
    <source>
        <dbReference type="SAM" id="MobiDB-lite"/>
    </source>
</evidence>
<keyword evidence="8" id="KW-1185">Reference proteome</keyword>
<dbReference type="GO" id="GO:0005543">
    <property type="term" value="F:phospholipid binding"/>
    <property type="evidence" value="ECO:0007669"/>
    <property type="project" value="TreeGrafter"/>
</dbReference>
<dbReference type="GO" id="GO:0001891">
    <property type="term" value="C:phagocytic cup"/>
    <property type="evidence" value="ECO:0007669"/>
    <property type="project" value="TreeGrafter"/>
</dbReference>
<dbReference type="GO" id="GO:0002102">
    <property type="term" value="C:podosome"/>
    <property type="evidence" value="ECO:0007669"/>
    <property type="project" value="TreeGrafter"/>
</dbReference>
<evidence type="ECO:0000259" key="6">
    <source>
        <dbReference type="PROSITE" id="PS51021"/>
    </source>
</evidence>
<feature type="region of interest" description="Disordered" evidence="5">
    <location>
        <begin position="50"/>
        <end position="79"/>
    </location>
</feature>
<dbReference type="GO" id="GO:0097320">
    <property type="term" value="P:plasma membrane tubulation"/>
    <property type="evidence" value="ECO:0007669"/>
    <property type="project" value="TreeGrafter"/>
</dbReference>
<dbReference type="Pfam" id="PF03114">
    <property type="entry name" value="BAR"/>
    <property type="match status" value="1"/>
</dbReference>
<dbReference type="InterPro" id="IPR027267">
    <property type="entry name" value="AH/BAR_dom_sf"/>
</dbReference>
<dbReference type="AlphaFoldDB" id="A0A8B9Z632"/>
<dbReference type="SUPFAM" id="SSF103657">
    <property type="entry name" value="BAR/IMD domain-like"/>
    <property type="match status" value="1"/>
</dbReference>
<keyword evidence="4" id="KW-0175">Coiled coil</keyword>
<dbReference type="GO" id="GO:0005737">
    <property type="term" value="C:cytoplasm"/>
    <property type="evidence" value="ECO:0007669"/>
    <property type="project" value="UniProtKB-SubCell"/>
</dbReference>
<dbReference type="Gene3D" id="1.20.1270.60">
    <property type="entry name" value="Arfaptin homology (AH) domain/BAR domain"/>
    <property type="match status" value="1"/>
</dbReference>
<name>A0A8B9Z632_9AVES</name>
<organism evidence="7 8">
    <name type="scientific">Buteo japonicus</name>
    <dbReference type="NCBI Taxonomy" id="224669"/>
    <lineage>
        <taxon>Eukaryota</taxon>
        <taxon>Metazoa</taxon>
        <taxon>Chordata</taxon>
        <taxon>Craniata</taxon>
        <taxon>Vertebrata</taxon>
        <taxon>Euteleostomi</taxon>
        <taxon>Archelosauria</taxon>
        <taxon>Archosauria</taxon>
        <taxon>Dinosauria</taxon>
        <taxon>Saurischia</taxon>
        <taxon>Theropoda</taxon>
        <taxon>Coelurosauria</taxon>
        <taxon>Aves</taxon>
        <taxon>Neognathae</taxon>
        <taxon>Neoaves</taxon>
        <taxon>Telluraves</taxon>
        <taxon>Accipitrimorphae</taxon>
        <taxon>Accipitriformes</taxon>
        <taxon>Accipitridae</taxon>
        <taxon>Accipitrinae</taxon>
        <taxon>Buteo</taxon>
    </lineage>
</organism>
<keyword evidence="2" id="KW-0963">Cytoplasm</keyword>
<dbReference type="GO" id="GO:0071800">
    <property type="term" value="P:podosome assembly"/>
    <property type="evidence" value="ECO:0007669"/>
    <property type="project" value="TreeGrafter"/>
</dbReference>
<reference evidence="7" key="1">
    <citation type="submission" date="2025-08" db="UniProtKB">
        <authorList>
            <consortium name="Ensembl"/>
        </authorList>
    </citation>
    <scope>IDENTIFICATION</scope>
</reference>
<evidence type="ECO:0000256" key="3">
    <source>
        <dbReference type="ARBA" id="ARBA00072987"/>
    </source>
</evidence>
<accession>A0A8B9Z632</accession>
<dbReference type="PROSITE" id="PS51021">
    <property type="entry name" value="BAR"/>
    <property type="match status" value="1"/>
</dbReference>
<feature type="domain" description="BAR" evidence="6">
    <location>
        <begin position="24"/>
        <end position="275"/>
    </location>
</feature>
<dbReference type="FunFam" id="1.20.1270.60:FF:000167">
    <property type="entry name" value="Bridging integrator 2"/>
    <property type="match status" value="1"/>
</dbReference>
<evidence type="ECO:0000313" key="7">
    <source>
        <dbReference type="Ensembl" id="ENSBJAP00000002499.1"/>
    </source>
</evidence>
<protein>
    <recommendedName>
        <fullName evidence="3">Bridging integrator 2</fullName>
    </recommendedName>
</protein>
<evidence type="ECO:0000256" key="4">
    <source>
        <dbReference type="SAM" id="Coils"/>
    </source>
</evidence>
<dbReference type="InterPro" id="IPR004148">
    <property type="entry name" value="BAR_dom"/>
</dbReference>
<reference evidence="7" key="2">
    <citation type="submission" date="2025-09" db="UniProtKB">
        <authorList>
            <consortium name="Ensembl"/>
        </authorList>
    </citation>
    <scope>IDENTIFICATION</scope>
</reference>